<evidence type="ECO:0008006" key="5">
    <source>
        <dbReference type="Google" id="ProtNLM"/>
    </source>
</evidence>
<gene>
    <name evidence="3" type="ORF">C7R54_13835</name>
</gene>
<dbReference type="EMBL" id="PYAL01000003">
    <property type="protein sequence ID" value="RXN90558.1"/>
    <property type="molecule type" value="Genomic_DNA"/>
</dbReference>
<reference evidence="3 4" key="1">
    <citation type="journal article" date="2017" name="Int. J. Syst. Evol. Microbiol.">
        <title>Achromobacter aloeverae sp. nov., isolated from the root of Aloe vera (L.) Burm.f.</title>
        <authorList>
            <person name="Kuncharoen N."/>
            <person name="Muramatsu Y."/>
            <person name="Shibata C."/>
            <person name="Kamakura Y."/>
            <person name="Nakagawa Y."/>
            <person name="Tanasupawat S."/>
        </authorList>
    </citation>
    <scope>NUCLEOTIDE SEQUENCE [LARGE SCALE GENOMIC DNA]</scope>
    <source>
        <strain evidence="3 4">AVA-1</strain>
    </source>
</reference>
<comment type="caution">
    <text evidence="3">The sequence shown here is derived from an EMBL/GenBank/DDBJ whole genome shotgun (WGS) entry which is preliminary data.</text>
</comment>
<feature type="transmembrane region" description="Helical" evidence="2">
    <location>
        <begin position="135"/>
        <end position="155"/>
    </location>
</feature>
<evidence type="ECO:0000313" key="4">
    <source>
        <dbReference type="Proteomes" id="UP000290849"/>
    </source>
</evidence>
<dbReference type="GO" id="GO:0005886">
    <property type="term" value="C:plasma membrane"/>
    <property type="evidence" value="ECO:0007669"/>
    <property type="project" value="TreeGrafter"/>
</dbReference>
<dbReference type="RefSeq" id="WP_129150988.1">
    <property type="nucleotide sequence ID" value="NZ_JBHSDO010000014.1"/>
</dbReference>
<dbReference type="PANTHER" id="PTHR30199">
    <property type="entry name" value="MFS FAMILY TRANSPORTER, PREDICTED SUBSTRATE BENZOATE"/>
    <property type="match status" value="1"/>
</dbReference>
<feature type="transmembrane region" description="Helical" evidence="2">
    <location>
        <begin position="104"/>
        <end position="123"/>
    </location>
</feature>
<keyword evidence="4" id="KW-1185">Reference proteome</keyword>
<sequence>MASSDSSLSLPRRGDLSLSAIVAGLVAVLVSFGGTAVLMVQAGHSAGLDSARIGSWLGSICLALGLGGAWLSLRLRTPIVLAWSTPGAALLISALAGVPFGEAVGAFVLAAALALGCGLLGWVDPIARRIPPQIAAAMLAGVLLNFGIGVFGAMGKEAWLVLPMGLAYLLCKRWAPRYAILAVLACGLVVAASRGLLRLDAGTWQLTQFVWTTPVFTWRGAISLALPLFVVAMASQNLPGLAILQAAGYRVPASRIIAVSGGVGLLAAPFGAHSVTLAAIIAAICAGNESHPDPGRRYVAAVTYGVSYIVLSVAAGAVAVFFQALPPALIAALAGLALLGPIMGGLASAMQQADSREAALITVLATASGMSFWGIGSAFWGLAAGLLAHGVLAPRRRAAGAEPAHGATHGTTHGQTHAPAEAVPSEAQPKQ</sequence>
<feature type="transmembrane region" description="Helical" evidence="2">
    <location>
        <begin position="256"/>
        <end position="286"/>
    </location>
</feature>
<feature type="transmembrane region" description="Helical" evidence="2">
    <location>
        <begin position="80"/>
        <end position="98"/>
    </location>
</feature>
<feature type="transmembrane region" description="Helical" evidence="2">
    <location>
        <begin position="53"/>
        <end position="73"/>
    </location>
</feature>
<feature type="compositionally biased region" description="Low complexity" evidence="1">
    <location>
        <begin position="400"/>
        <end position="420"/>
    </location>
</feature>
<dbReference type="NCBIfam" id="TIGR00843">
    <property type="entry name" value="benE"/>
    <property type="match status" value="1"/>
</dbReference>
<evidence type="ECO:0000256" key="2">
    <source>
        <dbReference type="SAM" id="Phobius"/>
    </source>
</evidence>
<keyword evidence="2" id="KW-1133">Transmembrane helix</keyword>
<organism evidence="3 4">
    <name type="scientific">Achromobacter aloeverae</name>
    <dbReference type="NCBI Taxonomy" id="1750518"/>
    <lineage>
        <taxon>Bacteria</taxon>
        <taxon>Pseudomonadati</taxon>
        <taxon>Pseudomonadota</taxon>
        <taxon>Betaproteobacteria</taxon>
        <taxon>Burkholderiales</taxon>
        <taxon>Alcaligenaceae</taxon>
        <taxon>Achromobacter</taxon>
    </lineage>
</organism>
<dbReference type="AlphaFoldDB" id="A0A4Q1HM24"/>
<feature type="transmembrane region" description="Helical" evidence="2">
    <location>
        <begin position="20"/>
        <end position="41"/>
    </location>
</feature>
<name>A0A4Q1HM24_9BURK</name>
<dbReference type="GO" id="GO:0042925">
    <property type="term" value="F:benzoate transmembrane transporter activity"/>
    <property type="evidence" value="ECO:0007669"/>
    <property type="project" value="InterPro"/>
</dbReference>
<evidence type="ECO:0000313" key="3">
    <source>
        <dbReference type="EMBL" id="RXN90558.1"/>
    </source>
</evidence>
<feature type="transmembrane region" description="Helical" evidence="2">
    <location>
        <begin position="298"/>
        <end position="322"/>
    </location>
</feature>
<dbReference type="InterPro" id="IPR004711">
    <property type="entry name" value="Benzoate_Transporter"/>
</dbReference>
<dbReference type="Proteomes" id="UP000290849">
    <property type="component" value="Unassembled WGS sequence"/>
</dbReference>
<proteinExistence type="predicted"/>
<protein>
    <recommendedName>
        <fullName evidence="5">Benzoate transporter</fullName>
    </recommendedName>
</protein>
<feature type="transmembrane region" description="Helical" evidence="2">
    <location>
        <begin position="359"/>
        <end position="382"/>
    </location>
</feature>
<keyword evidence="2" id="KW-0472">Membrane</keyword>
<feature type="region of interest" description="Disordered" evidence="1">
    <location>
        <begin position="398"/>
        <end position="431"/>
    </location>
</feature>
<dbReference type="PANTHER" id="PTHR30199:SF0">
    <property type="entry name" value="INNER MEMBRANE PROTEIN YDCO"/>
    <property type="match status" value="1"/>
</dbReference>
<keyword evidence="2" id="KW-0812">Transmembrane</keyword>
<feature type="transmembrane region" description="Helical" evidence="2">
    <location>
        <begin position="328"/>
        <end position="347"/>
    </location>
</feature>
<accession>A0A4Q1HM24</accession>
<dbReference type="Pfam" id="PF03594">
    <property type="entry name" value="BenE"/>
    <property type="match status" value="1"/>
</dbReference>
<dbReference type="OrthoDB" id="9792424at2"/>
<evidence type="ECO:0000256" key="1">
    <source>
        <dbReference type="SAM" id="MobiDB-lite"/>
    </source>
</evidence>
<feature type="transmembrane region" description="Helical" evidence="2">
    <location>
        <begin position="175"/>
        <end position="197"/>
    </location>
</feature>